<dbReference type="CDD" id="cd00397">
    <property type="entry name" value="DNA_BRE_C"/>
    <property type="match status" value="1"/>
</dbReference>
<organism evidence="3 4">
    <name type="scientific">Paraburkholderia lacunae</name>
    <dbReference type="NCBI Taxonomy" id="2211104"/>
    <lineage>
        <taxon>Bacteria</taxon>
        <taxon>Pseudomonadati</taxon>
        <taxon>Pseudomonadota</taxon>
        <taxon>Betaproteobacteria</taxon>
        <taxon>Burkholderiales</taxon>
        <taxon>Burkholderiaceae</taxon>
        <taxon>Paraburkholderia</taxon>
    </lineage>
</organism>
<keyword evidence="4" id="KW-1185">Reference proteome</keyword>
<comment type="caution">
    <text evidence="3">The sequence shown here is derived from an EMBL/GenBank/DDBJ whole genome shotgun (WGS) entry which is preliminary data.</text>
</comment>
<dbReference type="InterPro" id="IPR011010">
    <property type="entry name" value="DNA_brk_join_enz"/>
</dbReference>
<dbReference type="Proteomes" id="UP000254875">
    <property type="component" value="Unassembled WGS sequence"/>
</dbReference>
<dbReference type="PROSITE" id="PS51898">
    <property type="entry name" value="TYR_RECOMBINASE"/>
    <property type="match status" value="1"/>
</dbReference>
<dbReference type="SUPFAM" id="SSF56349">
    <property type="entry name" value="DNA breaking-rejoining enzymes"/>
    <property type="match status" value="1"/>
</dbReference>
<dbReference type="InterPro" id="IPR013762">
    <property type="entry name" value="Integrase-like_cat_sf"/>
</dbReference>
<accession>A0A370MV30</accession>
<evidence type="ECO:0000259" key="2">
    <source>
        <dbReference type="PROSITE" id="PS51898"/>
    </source>
</evidence>
<evidence type="ECO:0000313" key="3">
    <source>
        <dbReference type="EMBL" id="RDJ97231.1"/>
    </source>
</evidence>
<sequence>MGGKPPIQSDLFPVHVPADDVIDQVVAALPMLPPVIRYYDDFDDVQHSIRDPAGQVVFELAITGRTIRVDFTWFVANHALLLKHVFLFLLGEDLSVSTAANYLIAAPHLALADIIEIVRAGPIGIATVWARLRVREMPLSAYILVKALLRLLCRHRLRGWADTYDTYIATTLPLPARDAYAGVRSGDVFLSADEEAAIVRYLDEMVVALESTTVPSYEVICDAGMLLCAYQFAMRPIQIAMLSMRNVRIWQDAPDGPSTVHLTFHMAKQKSNSKRKPLTRRVKREWALIFVALQARRTAEGLAGAGHFFAVESNYEAGTRIAALVRKLIDSEDLGTATDLRHTAAQRLVDAGASHEELAEFMGHSNVQTGLVYYETSATHAERVNRALGASDIYRRVAKIAHDRFISPEELTLLKGEQQIAGVPHGIPIAGIGGCKSGQPACPYNPVTSCYGCRKFMPLHDKAMHERVLAEMREVVIFFDQSSRGDTRSPAYLQLQRTIAEIQTVIEELEGDNR</sequence>
<dbReference type="Gene3D" id="1.10.443.10">
    <property type="entry name" value="Intergrase catalytic core"/>
    <property type="match status" value="1"/>
</dbReference>
<dbReference type="InterPro" id="IPR002104">
    <property type="entry name" value="Integrase_catalytic"/>
</dbReference>
<reference evidence="4" key="1">
    <citation type="submission" date="2018-05" db="EMBL/GenBank/DDBJ databases">
        <authorList>
            <person name="Feng T."/>
        </authorList>
    </citation>
    <scope>NUCLEOTIDE SEQUENCE [LARGE SCALE GENOMIC DNA]</scope>
    <source>
        <strain evidence="4">S27</strain>
    </source>
</reference>
<evidence type="ECO:0000313" key="4">
    <source>
        <dbReference type="Proteomes" id="UP000254875"/>
    </source>
</evidence>
<dbReference type="GO" id="GO:0015074">
    <property type="term" value="P:DNA integration"/>
    <property type="evidence" value="ECO:0007669"/>
    <property type="project" value="InterPro"/>
</dbReference>
<dbReference type="GO" id="GO:0006310">
    <property type="term" value="P:DNA recombination"/>
    <property type="evidence" value="ECO:0007669"/>
    <property type="project" value="UniProtKB-KW"/>
</dbReference>
<dbReference type="EMBL" id="QHKS01000071">
    <property type="protein sequence ID" value="RDJ97231.1"/>
    <property type="molecule type" value="Genomic_DNA"/>
</dbReference>
<dbReference type="RefSeq" id="WP_115110289.1">
    <property type="nucleotide sequence ID" value="NZ_QHKS01000071.1"/>
</dbReference>
<dbReference type="AlphaFoldDB" id="A0A370MV30"/>
<proteinExistence type="predicted"/>
<gene>
    <name evidence="3" type="ORF">DLM46_38580</name>
</gene>
<keyword evidence="1" id="KW-0233">DNA recombination</keyword>
<feature type="domain" description="Tyr recombinase" evidence="2">
    <location>
        <begin position="185"/>
        <end position="386"/>
    </location>
</feature>
<name>A0A370MV30_9BURK</name>
<protein>
    <submittedName>
        <fullName evidence="3">Integrase</fullName>
    </submittedName>
</protein>
<evidence type="ECO:0000256" key="1">
    <source>
        <dbReference type="ARBA" id="ARBA00023172"/>
    </source>
</evidence>
<dbReference type="GO" id="GO:0003677">
    <property type="term" value="F:DNA binding"/>
    <property type="evidence" value="ECO:0007669"/>
    <property type="project" value="InterPro"/>
</dbReference>
<dbReference type="OrthoDB" id="8368662at2"/>